<dbReference type="STRING" id="870242.cpu_02060"/>
<dbReference type="AlphaFoldDB" id="A0A1L8CRZ7"/>
<dbReference type="InterPro" id="IPR036388">
    <property type="entry name" value="WH-like_DNA-bd_sf"/>
</dbReference>
<dbReference type="OrthoDB" id="285216at2"/>
<reference evidence="3" key="1">
    <citation type="submission" date="2016-12" db="EMBL/GenBank/DDBJ databases">
        <title>Draft Genome Sequences od Carboxydothermus pertinax and islandicus, Hydrogenogenic Carboxydotrophic Bacteria.</title>
        <authorList>
            <person name="Fukuyama Y."/>
            <person name="Ohmae K."/>
            <person name="Yoneda Y."/>
            <person name="Yoshida T."/>
            <person name="Sako Y."/>
        </authorList>
    </citation>
    <scope>NUCLEOTIDE SEQUENCE [LARGE SCALE GENOMIC DNA]</scope>
    <source>
        <strain evidence="3">Ug1</strain>
    </source>
</reference>
<protein>
    <submittedName>
        <fullName evidence="2">Molybdate transport repressor ModE domain protein</fullName>
    </submittedName>
</protein>
<sequence>MKVKTKIWIDEGGKVVFGEGRYLILKTALELGSLKASAEKLGLSYRAAWGKIKATEKLLGIKLVESSRGRNGGITLTNDAQKLIAQYEQLKRDIRDYADQKFREKFLKIILEEKGKN</sequence>
<dbReference type="EMBL" id="BDJK01000003">
    <property type="protein sequence ID" value="GAV21696.1"/>
    <property type="molecule type" value="Genomic_DNA"/>
</dbReference>
<name>A0A1L8CRZ7_9THEO</name>
<dbReference type="Proteomes" id="UP000187485">
    <property type="component" value="Unassembled WGS sequence"/>
</dbReference>
<organism evidence="2 3">
    <name type="scientific">Carboxydothermus pertinax</name>
    <dbReference type="NCBI Taxonomy" id="870242"/>
    <lineage>
        <taxon>Bacteria</taxon>
        <taxon>Bacillati</taxon>
        <taxon>Bacillota</taxon>
        <taxon>Clostridia</taxon>
        <taxon>Thermoanaerobacterales</taxon>
        <taxon>Thermoanaerobacteraceae</taxon>
        <taxon>Carboxydothermus</taxon>
    </lineage>
</organism>
<dbReference type="Pfam" id="PF00126">
    <property type="entry name" value="HTH_1"/>
    <property type="match status" value="1"/>
</dbReference>
<dbReference type="InterPro" id="IPR051815">
    <property type="entry name" value="Molybdate_resp_trans_reg"/>
</dbReference>
<evidence type="ECO:0000259" key="1">
    <source>
        <dbReference type="Pfam" id="PF00126"/>
    </source>
</evidence>
<feature type="domain" description="HTH lysR-type" evidence="1">
    <location>
        <begin position="24"/>
        <end position="80"/>
    </location>
</feature>
<dbReference type="InterPro" id="IPR036390">
    <property type="entry name" value="WH_DNA-bd_sf"/>
</dbReference>
<evidence type="ECO:0000313" key="2">
    <source>
        <dbReference type="EMBL" id="GAV21696.1"/>
    </source>
</evidence>
<keyword evidence="3" id="KW-1185">Reference proteome</keyword>
<dbReference type="Gene3D" id="1.10.10.10">
    <property type="entry name" value="Winged helix-like DNA-binding domain superfamily/Winged helix DNA-binding domain"/>
    <property type="match status" value="1"/>
</dbReference>
<proteinExistence type="predicted"/>
<dbReference type="PANTHER" id="PTHR30432">
    <property type="entry name" value="TRANSCRIPTIONAL REGULATOR MODE"/>
    <property type="match status" value="1"/>
</dbReference>
<dbReference type="PANTHER" id="PTHR30432:SF1">
    <property type="entry name" value="DNA-BINDING TRANSCRIPTIONAL DUAL REGULATOR MODE"/>
    <property type="match status" value="1"/>
</dbReference>
<gene>
    <name evidence="2" type="ORF">cpu_02060</name>
</gene>
<comment type="caution">
    <text evidence="2">The sequence shown here is derived from an EMBL/GenBank/DDBJ whole genome shotgun (WGS) entry which is preliminary data.</text>
</comment>
<dbReference type="InterPro" id="IPR000847">
    <property type="entry name" value="LysR_HTH_N"/>
</dbReference>
<dbReference type="RefSeq" id="WP_075858144.1">
    <property type="nucleotide sequence ID" value="NZ_BDJK01000003.1"/>
</dbReference>
<evidence type="ECO:0000313" key="3">
    <source>
        <dbReference type="Proteomes" id="UP000187485"/>
    </source>
</evidence>
<dbReference type="GO" id="GO:0003700">
    <property type="term" value="F:DNA-binding transcription factor activity"/>
    <property type="evidence" value="ECO:0007669"/>
    <property type="project" value="InterPro"/>
</dbReference>
<dbReference type="SUPFAM" id="SSF46785">
    <property type="entry name" value="Winged helix' DNA-binding domain"/>
    <property type="match status" value="1"/>
</dbReference>
<accession>A0A1L8CRZ7</accession>